<keyword evidence="1" id="KW-0812">Transmembrane</keyword>
<protein>
    <submittedName>
        <fullName evidence="3">Tripartite tricarboxylate transporter TctB family protein</fullName>
    </submittedName>
</protein>
<dbReference type="AlphaFoldDB" id="A0A1E5E5Z5"/>
<dbReference type="Proteomes" id="UP000094070">
    <property type="component" value="Unassembled WGS sequence"/>
</dbReference>
<evidence type="ECO:0000313" key="4">
    <source>
        <dbReference type="Proteomes" id="UP000094070"/>
    </source>
</evidence>
<evidence type="ECO:0000259" key="2">
    <source>
        <dbReference type="Pfam" id="PF07331"/>
    </source>
</evidence>
<dbReference type="RefSeq" id="WP_017026582.1">
    <property type="nucleotide sequence ID" value="NZ_AJYK02000008.1"/>
</dbReference>
<comment type="caution">
    <text evidence="3">The sequence shown here is derived from an EMBL/GenBank/DDBJ whole genome shotgun (WGS) entry which is preliminary data.</text>
</comment>
<dbReference type="Pfam" id="PF07331">
    <property type="entry name" value="TctB"/>
    <property type="match status" value="1"/>
</dbReference>
<evidence type="ECO:0000256" key="1">
    <source>
        <dbReference type="SAM" id="Phobius"/>
    </source>
</evidence>
<feature type="transmembrane region" description="Helical" evidence="1">
    <location>
        <begin position="117"/>
        <end position="141"/>
    </location>
</feature>
<reference evidence="3 4" key="1">
    <citation type="journal article" date="2012" name="Science">
        <title>Ecological populations of bacteria act as socially cohesive units of antibiotic production and resistance.</title>
        <authorList>
            <person name="Cordero O.X."/>
            <person name="Wildschutte H."/>
            <person name="Kirkup B."/>
            <person name="Proehl S."/>
            <person name="Ngo L."/>
            <person name="Hussain F."/>
            <person name="Le Roux F."/>
            <person name="Mincer T."/>
            <person name="Polz M.F."/>
        </authorList>
    </citation>
    <scope>NUCLEOTIDE SEQUENCE [LARGE SCALE GENOMIC DNA]</scope>
    <source>
        <strain evidence="3 4">1S-45</strain>
    </source>
</reference>
<sequence length="147" mass="16592">MLNRNVVFPSIIIVLSAIAFAVITQFDSPMYQDSSVSAKFFPMAIVVAQIVICVLLLVQYKLKGDQSLQEAFISKMSIFGICFLIGYALLISVLGYLYASLAAFMFYLVYFKIKKPVYYVVAIIFVVAVNYLFGEVFYISLPQAMWL</sequence>
<name>A0A1E5E5Z5_9VIBR</name>
<dbReference type="EMBL" id="AJYK02000008">
    <property type="protein sequence ID" value="OEF29398.1"/>
    <property type="molecule type" value="Genomic_DNA"/>
</dbReference>
<feature type="transmembrane region" description="Helical" evidence="1">
    <location>
        <begin position="6"/>
        <end position="26"/>
    </location>
</feature>
<dbReference type="OrthoDB" id="5904328at2"/>
<dbReference type="eggNOG" id="ENOG5031UZD">
    <property type="taxonomic scope" value="Bacteria"/>
</dbReference>
<keyword evidence="1" id="KW-1133">Transmembrane helix</keyword>
<gene>
    <name evidence="3" type="ORF">A1QC_03890</name>
</gene>
<organism evidence="3 4">
    <name type="scientific">Vibrio rumoiensis 1S-45</name>
    <dbReference type="NCBI Taxonomy" id="1188252"/>
    <lineage>
        <taxon>Bacteria</taxon>
        <taxon>Pseudomonadati</taxon>
        <taxon>Pseudomonadota</taxon>
        <taxon>Gammaproteobacteria</taxon>
        <taxon>Vibrionales</taxon>
        <taxon>Vibrionaceae</taxon>
        <taxon>Vibrio</taxon>
    </lineage>
</organism>
<feature type="domain" description="DUF1468" evidence="2">
    <location>
        <begin position="8"/>
        <end position="142"/>
    </location>
</feature>
<feature type="transmembrane region" description="Helical" evidence="1">
    <location>
        <begin position="38"/>
        <end position="58"/>
    </location>
</feature>
<dbReference type="STRING" id="1188252.A1QC_03890"/>
<evidence type="ECO:0000313" key="3">
    <source>
        <dbReference type="EMBL" id="OEF29398.1"/>
    </source>
</evidence>
<keyword evidence="1" id="KW-0472">Membrane</keyword>
<accession>A0A1E5E5Z5</accession>
<feature type="transmembrane region" description="Helical" evidence="1">
    <location>
        <begin position="78"/>
        <end position="110"/>
    </location>
</feature>
<proteinExistence type="predicted"/>
<dbReference type="InterPro" id="IPR009936">
    <property type="entry name" value="DUF1468"/>
</dbReference>
<keyword evidence="4" id="KW-1185">Reference proteome</keyword>